<dbReference type="InterPro" id="IPR050670">
    <property type="entry name" value="STAM"/>
</dbReference>
<dbReference type="PANTHER" id="PTHR45929">
    <property type="entry name" value="JAK PATHWAY SIGNAL TRANSDUCTION ADAPTOR MOLECULE"/>
    <property type="match status" value="1"/>
</dbReference>
<protein>
    <recommendedName>
        <fullName evidence="4">SH3 domain-containing protein</fullName>
    </recommendedName>
</protein>
<dbReference type="Pfam" id="PF00018">
    <property type="entry name" value="SH3_1"/>
    <property type="match status" value="1"/>
</dbReference>
<dbReference type="InterPro" id="IPR001452">
    <property type="entry name" value="SH3_domain"/>
</dbReference>
<dbReference type="STRING" id="763406.A0A1E3NU54"/>
<feature type="non-terminal residue" evidence="5">
    <location>
        <position position="219"/>
    </location>
</feature>
<dbReference type="CDD" id="cd00174">
    <property type="entry name" value="SH3"/>
    <property type="match status" value="1"/>
</dbReference>
<dbReference type="PRINTS" id="PR00452">
    <property type="entry name" value="SH3DOMAIN"/>
</dbReference>
<evidence type="ECO:0000313" key="5">
    <source>
        <dbReference type="EMBL" id="ODQ49569.1"/>
    </source>
</evidence>
<proteinExistence type="predicted"/>
<accession>A0A1E3NU54</accession>
<organism evidence="5 6">
    <name type="scientific">Pichia membranifaciens NRRL Y-2026</name>
    <dbReference type="NCBI Taxonomy" id="763406"/>
    <lineage>
        <taxon>Eukaryota</taxon>
        <taxon>Fungi</taxon>
        <taxon>Dikarya</taxon>
        <taxon>Ascomycota</taxon>
        <taxon>Saccharomycotina</taxon>
        <taxon>Pichiomycetes</taxon>
        <taxon>Pichiales</taxon>
        <taxon>Pichiaceae</taxon>
        <taxon>Pichia</taxon>
    </lineage>
</organism>
<dbReference type="Proteomes" id="UP000094455">
    <property type="component" value="Unassembled WGS sequence"/>
</dbReference>
<dbReference type="PROSITE" id="PS50002">
    <property type="entry name" value="SH3"/>
    <property type="match status" value="1"/>
</dbReference>
<sequence>MSASINRSLTTIKTELEFLLESEVISETLYDHIIASLPERYVKGMPMKDSTTKGEYAEAIYDYAPQQSDDLKLTRGDKITVLEKVSDAWWKGSVHGRSGMFPANYVKLYSEPSDDSRSAVNVAPPPSYQQSQPFYQQPQQQQMQQPYFQQQMQQPYYQQSQSSLNIPGQIPVGQPPMQQQPQQQGQHSGTFKRFGSKLGDAAIFGAGATIGSDLINSIF</sequence>
<evidence type="ECO:0000259" key="4">
    <source>
        <dbReference type="PROSITE" id="PS50002"/>
    </source>
</evidence>
<keyword evidence="6" id="KW-1185">Reference proteome</keyword>
<dbReference type="RefSeq" id="XP_019020682.1">
    <property type="nucleotide sequence ID" value="XM_019162088.1"/>
</dbReference>
<dbReference type="SUPFAM" id="SSF50044">
    <property type="entry name" value="SH3-domain"/>
    <property type="match status" value="1"/>
</dbReference>
<gene>
    <name evidence="5" type="ORF">PICMEDRAFT_18820</name>
</gene>
<dbReference type="FunFam" id="2.30.30.40:FF:000072">
    <property type="entry name" value="Unconventional Myosin IB"/>
    <property type="match status" value="1"/>
</dbReference>
<dbReference type="OrthoDB" id="6250593at2759"/>
<dbReference type="InterPro" id="IPR036028">
    <property type="entry name" value="SH3-like_dom_sf"/>
</dbReference>
<dbReference type="PANTHER" id="PTHR45929:SF7">
    <property type="entry name" value="LAS SEVENTEEN-BINDING PROTEIN 1"/>
    <property type="match status" value="1"/>
</dbReference>
<dbReference type="EMBL" id="KV454001">
    <property type="protein sequence ID" value="ODQ49569.1"/>
    <property type="molecule type" value="Genomic_DNA"/>
</dbReference>
<evidence type="ECO:0000313" key="6">
    <source>
        <dbReference type="Proteomes" id="UP000094455"/>
    </source>
</evidence>
<reference evidence="5 6" key="1">
    <citation type="journal article" date="2016" name="Proc. Natl. Acad. Sci. U.S.A.">
        <title>Comparative genomics of biotechnologically important yeasts.</title>
        <authorList>
            <person name="Riley R."/>
            <person name="Haridas S."/>
            <person name="Wolfe K.H."/>
            <person name="Lopes M.R."/>
            <person name="Hittinger C.T."/>
            <person name="Goeker M."/>
            <person name="Salamov A.A."/>
            <person name="Wisecaver J.H."/>
            <person name="Long T.M."/>
            <person name="Calvey C.H."/>
            <person name="Aerts A.L."/>
            <person name="Barry K.W."/>
            <person name="Choi C."/>
            <person name="Clum A."/>
            <person name="Coughlan A.Y."/>
            <person name="Deshpande S."/>
            <person name="Douglass A.P."/>
            <person name="Hanson S.J."/>
            <person name="Klenk H.-P."/>
            <person name="LaButti K.M."/>
            <person name="Lapidus A."/>
            <person name="Lindquist E.A."/>
            <person name="Lipzen A.M."/>
            <person name="Meier-Kolthoff J.P."/>
            <person name="Ohm R.A."/>
            <person name="Otillar R.P."/>
            <person name="Pangilinan J.L."/>
            <person name="Peng Y."/>
            <person name="Rokas A."/>
            <person name="Rosa C.A."/>
            <person name="Scheuner C."/>
            <person name="Sibirny A.A."/>
            <person name="Slot J.C."/>
            <person name="Stielow J.B."/>
            <person name="Sun H."/>
            <person name="Kurtzman C.P."/>
            <person name="Blackwell M."/>
            <person name="Grigoriev I.V."/>
            <person name="Jeffries T.W."/>
        </authorList>
    </citation>
    <scope>NUCLEOTIDE SEQUENCE [LARGE SCALE GENOMIC DNA]</scope>
    <source>
        <strain evidence="5 6">NRRL Y-2026</strain>
    </source>
</reference>
<dbReference type="Gene3D" id="2.30.30.40">
    <property type="entry name" value="SH3 Domains"/>
    <property type="match status" value="1"/>
</dbReference>
<dbReference type="SMART" id="SM00326">
    <property type="entry name" value="SH3"/>
    <property type="match status" value="1"/>
</dbReference>
<evidence type="ECO:0000256" key="1">
    <source>
        <dbReference type="ARBA" id="ARBA00022443"/>
    </source>
</evidence>
<dbReference type="GeneID" id="30178775"/>
<feature type="compositionally biased region" description="Low complexity" evidence="3">
    <location>
        <begin position="128"/>
        <end position="186"/>
    </location>
</feature>
<feature type="region of interest" description="Disordered" evidence="3">
    <location>
        <begin position="114"/>
        <end position="192"/>
    </location>
</feature>
<feature type="domain" description="SH3" evidence="4">
    <location>
        <begin position="52"/>
        <end position="111"/>
    </location>
</feature>
<name>A0A1E3NU54_9ASCO</name>
<dbReference type="AlphaFoldDB" id="A0A1E3NU54"/>
<keyword evidence="1 2" id="KW-0728">SH3 domain</keyword>
<dbReference type="PRINTS" id="PR00499">
    <property type="entry name" value="P67PHOX"/>
</dbReference>
<evidence type="ECO:0000256" key="2">
    <source>
        <dbReference type="PROSITE-ProRule" id="PRU00192"/>
    </source>
</evidence>
<evidence type="ECO:0000256" key="3">
    <source>
        <dbReference type="SAM" id="MobiDB-lite"/>
    </source>
</evidence>